<dbReference type="STRING" id="1293.SH09_05910"/>
<dbReference type="RefSeq" id="WP_042738701.1">
    <property type="nucleotide sequence ID" value="NZ_BKAX01000003.1"/>
</dbReference>
<reference evidence="4 7" key="2">
    <citation type="submission" date="2019-07" db="EMBL/GenBank/DDBJ databases">
        <title>Whole genome shotgun sequence of Staphylococcus gallinarum NBRC 109767.</title>
        <authorList>
            <person name="Hosoyama A."/>
            <person name="Uohara A."/>
            <person name="Ohji S."/>
            <person name="Ichikawa N."/>
        </authorList>
    </citation>
    <scope>NUCLEOTIDE SEQUENCE [LARGE SCALE GENOMIC DNA]</scope>
    <source>
        <strain evidence="4 7">NBRC 109767</strain>
    </source>
</reference>
<dbReference type="EMBL" id="BKAX01000003">
    <property type="protein sequence ID" value="GEQ05110.1"/>
    <property type="molecule type" value="Genomic_DNA"/>
</dbReference>
<comment type="similarity">
    <text evidence="1">Belongs to the Gfo/Idh/MocA family.</text>
</comment>
<dbReference type="InterPro" id="IPR004104">
    <property type="entry name" value="Gfo/Idh/MocA-like_OxRdtase_C"/>
</dbReference>
<dbReference type="OrthoDB" id="9815825at2"/>
<dbReference type="InterPro" id="IPR000683">
    <property type="entry name" value="Gfo/Idh/MocA-like_OxRdtase_N"/>
</dbReference>
<keyword evidence="7" id="KW-1185">Reference proteome</keyword>
<dbReference type="InterPro" id="IPR052515">
    <property type="entry name" value="Gfo/Idh/MocA_Oxidoreductase"/>
</dbReference>
<dbReference type="GO" id="GO:0016491">
    <property type="term" value="F:oxidoreductase activity"/>
    <property type="evidence" value="ECO:0007669"/>
    <property type="project" value="UniProtKB-KW"/>
</dbReference>
<dbReference type="Pfam" id="PF01408">
    <property type="entry name" value="GFO_IDH_MocA"/>
    <property type="match status" value="1"/>
</dbReference>
<dbReference type="Gene3D" id="3.30.360.10">
    <property type="entry name" value="Dihydrodipicolinate Reductase, domain 2"/>
    <property type="match status" value="1"/>
</dbReference>
<feature type="domain" description="Gfo/Idh/MocA-like oxidoreductase N-terminal" evidence="2">
    <location>
        <begin position="2"/>
        <end position="108"/>
    </location>
</feature>
<dbReference type="PANTHER" id="PTHR43249:SF1">
    <property type="entry name" value="D-GLUCOSIDE 3-DEHYDROGENASE"/>
    <property type="match status" value="1"/>
</dbReference>
<accession>A0A0D0RPJ3</accession>
<dbReference type="EC" id="1.-.-.-" evidence="5"/>
<evidence type="ECO:0000256" key="1">
    <source>
        <dbReference type="ARBA" id="ARBA00010928"/>
    </source>
</evidence>
<evidence type="ECO:0000259" key="2">
    <source>
        <dbReference type="Pfam" id="PF01408"/>
    </source>
</evidence>
<dbReference type="Proteomes" id="UP000255277">
    <property type="component" value="Unassembled WGS sequence"/>
</dbReference>
<evidence type="ECO:0000313" key="4">
    <source>
        <dbReference type="EMBL" id="GEQ05110.1"/>
    </source>
</evidence>
<protein>
    <submittedName>
        <fullName evidence="5">Lipopolysaccharide biosynthesis protein</fullName>
        <ecNumber evidence="5">1.-.-.-</ecNumber>
    </submittedName>
    <submittedName>
        <fullName evidence="4">Oxidoreductase</fullName>
    </submittedName>
</protein>
<evidence type="ECO:0000313" key="7">
    <source>
        <dbReference type="Proteomes" id="UP000321057"/>
    </source>
</evidence>
<dbReference type="EMBL" id="UHDK01000001">
    <property type="protein sequence ID" value="SUM33031.1"/>
    <property type="molecule type" value="Genomic_DNA"/>
</dbReference>
<dbReference type="GO" id="GO:0000166">
    <property type="term" value="F:nucleotide binding"/>
    <property type="evidence" value="ECO:0007669"/>
    <property type="project" value="InterPro"/>
</dbReference>
<evidence type="ECO:0000313" key="6">
    <source>
        <dbReference type="Proteomes" id="UP000255277"/>
    </source>
</evidence>
<dbReference type="Proteomes" id="UP000321057">
    <property type="component" value="Unassembled WGS sequence"/>
</dbReference>
<organism evidence="5 6">
    <name type="scientific">Staphylococcus gallinarum</name>
    <dbReference type="NCBI Taxonomy" id="1293"/>
    <lineage>
        <taxon>Bacteria</taxon>
        <taxon>Bacillati</taxon>
        <taxon>Bacillota</taxon>
        <taxon>Bacilli</taxon>
        <taxon>Bacillales</taxon>
        <taxon>Staphylococcaceae</taxon>
        <taxon>Staphylococcus</taxon>
    </lineage>
</organism>
<feature type="domain" description="Gfo/Idh/MocA-like oxidoreductase C-terminal" evidence="3">
    <location>
        <begin position="133"/>
        <end position="332"/>
    </location>
</feature>
<reference evidence="5 6" key="1">
    <citation type="submission" date="2018-06" db="EMBL/GenBank/DDBJ databases">
        <authorList>
            <consortium name="Pathogen Informatics"/>
            <person name="Doyle S."/>
        </authorList>
    </citation>
    <scope>NUCLEOTIDE SEQUENCE [LARGE SCALE GENOMIC DNA]</scope>
    <source>
        <strain evidence="5 6">NCTC12195</strain>
    </source>
</reference>
<dbReference type="PANTHER" id="PTHR43249">
    <property type="entry name" value="UDP-N-ACETYL-2-AMINO-2-DEOXY-D-GLUCURONATE OXIDASE"/>
    <property type="match status" value="1"/>
</dbReference>
<gene>
    <name evidence="5" type="primary">ycjS_3</name>
    <name evidence="5" type="ORF">NCTC12195_02484</name>
    <name evidence="4" type="ORF">SGA02_09380</name>
</gene>
<dbReference type="AlphaFoldDB" id="A0A0D0RPJ3"/>
<sequence length="334" mass="37547">MLNIGIVGLGDVSNIHIQAINNNPHAQVIAVCDSDQSLKHKVPEVPFYEKLQDMLNYEDLDCVHICLPHYLHLFATRQCVEQGVHVLQEKPLALNAREGSELLELEKAYPHIKIGICFQNRYNKTFQTLQKIVESNIYGPIKGIKALVTWSRPNSYYTDKPWRGQLKHSGGGVLINQAIHTLDLMQLLGGSMNSIRGNTTQLLDYNIEVEDTASANIIFNNKAHGLFFATNASISNSSIELQVIFENEKLTIKDNILTRVNSDNIKEQIAADDIMPGTKSYYGPSHGKLIDHFYNCIDYNLNNYIHVEDAITANVMIDAIVKSSHTNQTVMLNE</sequence>
<proteinExistence type="inferred from homology"/>
<name>A0A0D0RPJ3_STAGA</name>
<dbReference type="InterPro" id="IPR036291">
    <property type="entry name" value="NAD(P)-bd_dom_sf"/>
</dbReference>
<keyword evidence="5" id="KW-0560">Oxidoreductase</keyword>
<dbReference type="Pfam" id="PF02894">
    <property type="entry name" value="GFO_IDH_MocA_C"/>
    <property type="match status" value="1"/>
</dbReference>
<dbReference type="SUPFAM" id="SSF51735">
    <property type="entry name" value="NAD(P)-binding Rossmann-fold domains"/>
    <property type="match status" value="1"/>
</dbReference>
<dbReference type="Gene3D" id="3.40.50.720">
    <property type="entry name" value="NAD(P)-binding Rossmann-like Domain"/>
    <property type="match status" value="1"/>
</dbReference>
<evidence type="ECO:0000259" key="3">
    <source>
        <dbReference type="Pfam" id="PF02894"/>
    </source>
</evidence>
<dbReference type="GeneID" id="93845233"/>
<dbReference type="SUPFAM" id="SSF55347">
    <property type="entry name" value="Glyceraldehyde-3-phosphate dehydrogenase-like, C-terminal domain"/>
    <property type="match status" value="1"/>
</dbReference>
<evidence type="ECO:0000313" key="5">
    <source>
        <dbReference type="EMBL" id="SUM33031.1"/>
    </source>
</evidence>